<keyword evidence="2" id="KW-1185">Reference proteome</keyword>
<protein>
    <submittedName>
        <fullName evidence="1">Uncharacterized protein</fullName>
    </submittedName>
</protein>
<dbReference type="AlphaFoldDB" id="A0AAV2EY40"/>
<accession>A0AAV2EY40</accession>
<organism evidence="1 2">
    <name type="scientific">Linum trigynum</name>
    <dbReference type="NCBI Taxonomy" id="586398"/>
    <lineage>
        <taxon>Eukaryota</taxon>
        <taxon>Viridiplantae</taxon>
        <taxon>Streptophyta</taxon>
        <taxon>Embryophyta</taxon>
        <taxon>Tracheophyta</taxon>
        <taxon>Spermatophyta</taxon>
        <taxon>Magnoliopsida</taxon>
        <taxon>eudicotyledons</taxon>
        <taxon>Gunneridae</taxon>
        <taxon>Pentapetalae</taxon>
        <taxon>rosids</taxon>
        <taxon>fabids</taxon>
        <taxon>Malpighiales</taxon>
        <taxon>Linaceae</taxon>
        <taxon>Linum</taxon>
    </lineage>
</organism>
<name>A0AAV2EY40_9ROSI</name>
<sequence>MTRAFNIIGRKAVLADGGVMMAGVSIDKIRAARASSRVVNVFAVKLMGLDYKPRLVVKNLRGEEQELDSVSELFETSSNDVFFENVVVVPVGNDEDDDEEEEKSSVFLHVCVV</sequence>
<evidence type="ECO:0000313" key="1">
    <source>
        <dbReference type="EMBL" id="CAL1390901.1"/>
    </source>
</evidence>
<reference evidence="1 2" key="1">
    <citation type="submission" date="2024-04" db="EMBL/GenBank/DDBJ databases">
        <authorList>
            <person name="Fracassetti M."/>
        </authorList>
    </citation>
    <scope>NUCLEOTIDE SEQUENCE [LARGE SCALE GENOMIC DNA]</scope>
</reference>
<evidence type="ECO:0000313" key="2">
    <source>
        <dbReference type="Proteomes" id="UP001497516"/>
    </source>
</evidence>
<dbReference type="EMBL" id="OZ034818">
    <property type="protein sequence ID" value="CAL1390901.1"/>
    <property type="molecule type" value="Genomic_DNA"/>
</dbReference>
<dbReference type="Proteomes" id="UP001497516">
    <property type="component" value="Chromosome 5"/>
</dbReference>
<gene>
    <name evidence="1" type="ORF">LTRI10_LOCUS31657</name>
</gene>
<proteinExistence type="predicted"/>